<dbReference type="AlphaFoldDB" id="A0AAE0A7W6"/>
<proteinExistence type="predicted"/>
<dbReference type="EMBL" id="JANJYJ010000006">
    <property type="protein sequence ID" value="KAK3205641.1"/>
    <property type="molecule type" value="Genomic_DNA"/>
</dbReference>
<dbReference type="InterPro" id="IPR053151">
    <property type="entry name" value="RNase_H-like"/>
</dbReference>
<evidence type="ECO:0000259" key="1">
    <source>
        <dbReference type="Pfam" id="PF13966"/>
    </source>
</evidence>
<dbReference type="InterPro" id="IPR044730">
    <property type="entry name" value="RNase_H-like_dom_plant"/>
</dbReference>
<feature type="domain" description="Reverse transcriptase zinc-binding" evidence="1">
    <location>
        <begin position="22"/>
        <end position="97"/>
    </location>
</feature>
<comment type="caution">
    <text evidence="2">The sequence shown here is derived from an EMBL/GenBank/DDBJ whole genome shotgun (WGS) entry which is preliminary data.</text>
</comment>
<gene>
    <name evidence="2" type="ORF">Dsin_019687</name>
</gene>
<sequence>MQVEGIEGSIEIFGGGIKNGEFSVDSTYAGYLKTDKLSQWPSKFIWKLKIPIKVLHFLWILLQGKIFTNLQRVTQGLVVDASCPRCEDDIEDVEHLLHGYRHSIEFQLFGHLLVRDWVKLNTDGSRDIDLGTITAGGVLRNHLKQWLRGFVLNKGFGSVLEAELWGMFEGLNMA</sequence>
<evidence type="ECO:0000313" key="2">
    <source>
        <dbReference type="EMBL" id="KAK3205641.1"/>
    </source>
</evidence>
<organism evidence="2 3">
    <name type="scientific">Dipteronia sinensis</name>
    <dbReference type="NCBI Taxonomy" id="43782"/>
    <lineage>
        <taxon>Eukaryota</taxon>
        <taxon>Viridiplantae</taxon>
        <taxon>Streptophyta</taxon>
        <taxon>Embryophyta</taxon>
        <taxon>Tracheophyta</taxon>
        <taxon>Spermatophyta</taxon>
        <taxon>Magnoliopsida</taxon>
        <taxon>eudicotyledons</taxon>
        <taxon>Gunneridae</taxon>
        <taxon>Pentapetalae</taxon>
        <taxon>rosids</taxon>
        <taxon>malvids</taxon>
        <taxon>Sapindales</taxon>
        <taxon>Sapindaceae</taxon>
        <taxon>Hippocastanoideae</taxon>
        <taxon>Acereae</taxon>
        <taxon>Dipteronia</taxon>
    </lineage>
</organism>
<keyword evidence="3" id="KW-1185">Reference proteome</keyword>
<evidence type="ECO:0000313" key="3">
    <source>
        <dbReference type="Proteomes" id="UP001281410"/>
    </source>
</evidence>
<dbReference type="CDD" id="cd06222">
    <property type="entry name" value="RNase_H_like"/>
    <property type="match status" value="1"/>
</dbReference>
<dbReference type="Proteomes" id="UP001281410">
    <property type="component" value="Unassembled WGS sequence"/>
</dbReference>
<reference evidence="2" key="1">
    <citation type="journal article" date="2023" name="Plant J.">
        <title>Genome sequences and population genomics provide insights into the demographic history, inbreeding, and mutation load of two 'living fossil' tree species of Dipteronia.</title>
        <authorList>
            <person name="Feng Y."/>
            <person name="Comes H.P."/>
            <person name="Chen J."/>
            <person name="Zhu S."/>
            <person name="Lu R."/>
            <person name="Zhang X."/>
            <person name="Li P."/>
            <person name="Qiu J."/>
            <person name="Olsen K.M."/>
            <person name="Qiu Y."/>
        </authorList>
    </citation>
    <scope>NUCLEOTIDE SEQUENCE</scope>
    <source>
        <strain evidence="2">NBL</strain>
    </source>
</reference>
<accession>A0AAE0A7W6</accession>
<dbReference type="InterPro" id="IPR026960">
    <property type="entry name" value="RVT-Znf"/>
</dbReference>
<dbReference type="PANTHER" id="PTHR47723">
    <property type="entry name" value="OS05G0353850 PROTEIN"/>
    <property type="match status" value="1"/>
</dbReference>
<name>A0AAE0A7W6_9ROSI</name>
<dbReference type="PANTHER" id="PTHR47723:SF13">
    <property type="entry name" value="PUTATIVE-RELATED"/>
    <property type="match status" value="1"/>
</dbReference>
<dbReference type="Pfam" id="PF13966">
    <property type="entry name" value="zf-RVT"/>
    <property type="match status" value="1"/>
</dbReference>
<protein>
    <recommendedName>
        <fullName evidence="1">Reverse transcriptase zinc-binding domain-containing protein</fullName>
    </recommendedName>
</protein>